<comment type="similarity">
    <text evidence="2">Belongs to the NUF2 family.</text>
</comment>
<keyword evidence="8" id="KW-0137">Centromere</keyword>
<evidence type="ECO:0000256" key="1">
    <source>
        <dbReference type="ARBA" id="ARBA00004584"/>
    </source>
</evidence>
<evidence type="ECO:0000256" key="6">
    <source>
        <dbReference type="ARBA" id="ARBA00023054"/>
    </source>
</evidence>
<dbReference type="GO" id="GO:0051301">
    <property type="term" value="P:cell division"/>
    <property type="evidence" value="ECO:0007669"/>
    <property type="project" value="UniProtKB-KW"/>
</dbReference>
<proteinExistence type="inferred from homology"/>
<dbReference type="Proteomes" id="UP001627154">
    <property type="component" value="Unassembled WGS sequence"/>
</dbReference>
<evidence type="ECO:0000313" key="11">
    <source>
        <dbReference type="EMBL" id="KAL3399716.1"/>
    </source>
</evidence>
<comment type="caution">
    <text evidence="11">The sequence shown here is derived from an EMBL/GenBank/DDBJ whole genome shotgun (WGS) entry which is preliminary data.</text>
</comment>
<keyword evidence="6 9" id="KW-0175">Coiled coil</keyword>
<accession>A0ABD2X4M0</accession>
<dbReference type="InterPro" id="IPR038275">
    <property type="entry name" value="Nuf2_N_sf"/>
</dbReference>
<dbReference type="Pfam" id="PF03800">
    <property type="entry name" value="Nuf2"/>
    <property type="match status" value="1"/>
</dbReference>
<evidence type="ECO:0000256" key="4">
    <source>
        <dbReference type="ARBA" id="ARBA00022618"/>
    </source>
</evidence>
<evidence type="ECO:0000256" key="8">
    <source>
        <dbReference type="ARBA" id="ARBA00023328"/>
    </source>
</evidence>
<feature type="coiled-coil region" evidence="9">
    <location>
        <begin position="166"/>
        <end position="200"/>
    </location>
</feature>
<evidence type="ECO:0000313" key="12">
    <source>
        <dbReference type="Proteomes" id="UP001627154"/>
    </source>
</evidence>
<dbReference type="Gene3D" id="1.10.418.60">
    <property type="entry name" value="Ncd80 complex, Nuf2 subunit"/>
    <property type="match status" value="1"/>
</dbReference>
<keyword evidence="5" id="KW-0498">Mitosis</keyword>
<evidence type="ECO:0000256" key="5">
    <source>
        <dbReference type="ARBA" id="ARBA00022776"/>
    </source>
</evidence>
<dbReference type="InterPro" id="IPR005549">
    <property type="entry name" value="Kinetochore_Nuf2_N"/>
</dbReference>
<sequence>MEPEVLQGVLEESGIQVDMKNLQNPTEEFMIYLITEYLSRYHLDVNQIANPTLEQLECLSSPDSPWEVIKVINLFSALSSFCNEIFLVDLCLTDIISPGPKRARRQIKILFNFFAYFKNKMVEHETSFRELDNRQREIDDMIENKSLSIAKIGATIDERESKIEYKQMLQKEIENLQKHIENNNKKKQELENQVGEIMTRHQDKHKHFTDLKAKAVQLHKITVELQSKIVKSPEEYASRSSELKKVIEMKKEERQELNDSIQKKKLQIKINESAQELVKDLKDKFQINSKDTYKQLKEATENLKFAEKKLNTLSHDIQRWSSIEKQNSTDHSTDNDYESHKQLLFELDNQLLDKERECNSQKEMLERVKLEFNEKKSILEHELSNIKATENDGNKKLKEFENYFRKKILEEMDLRKQIMEKVFGSNHEKL</sequence>
<evidence type="ECO:0000256" key="7">
    <source>
        <dbReference type="ARBA" id="ARBA00023306"/>
    </source>
</evidence>
<dbReference type="GO" id="GO:0000775">
    <property type="term" value="C:chromosome, centromeric region"/>
    <property type="evidence" value="ECO:0007669"/>
    <property type="project" value="UniProtKB-SubCell"/>
</dbReference>
<protein>
    <recommendedName>
        <fullName evidence="10">Kinetochore protein Nuf2 N-terminal domain-containing protein</fullName>
    </recommendedName>
</protein>
<keyword evidence="12" id="KW-1185">Reference proteome</keyword>
<dbReference type="EMBL" id="JBJJXI010000055">
    <property type="protein sequence ID" value="KAL3399716.1"/>
    <property type="molecule type" value="Genomic_DNA"/>
</dbReference>
<reference evidence="11 12" key="1">
    <citation type="journal article" date="2024" name="bioRxiv">
        <title>A reference genome for Trichogramma kaykai: A tiny desert-dwelling parasitoid wasp with competing sex-ratio distorters.</title>
        <authorList>
            <person name="Culotta J."/>
            <person name="Lindsey A.R."/>
        </authorList>
    </citation>
    <scope>NUCLEOTIDE SEQUENCE [LARGE SCALE GENOMIC DNA]</scope>
    <source>
        <strain evidence="11 12">KSX58</strain>
    </source>
</reference>
<organism evidence="11 12">
    <name type="scientific">Trichogramma kaykai</name>
    <dbReference type="NCBI Taxonomy" id="54128"/>
    <lineage>
        <taxon>Eukaryota</taxon>
        <taxon>Metazoa</taxon>
        <taxon>Ecdysozoa</taxon>
        <taxon>Arthropoda</taxon>
        <taxon>Hexapoda</taxon>
        <taxon>Insecta</taxon>
        <taxon>Pterygota</taxon>
        <taxon>Neoptera</taxon>
        <taxon>Endopterygota</taxon>
        <taxon>Hymenoptera</taxon>
        <taxon>Apocrita</taxon>
        <taxon>Proctotrupomorpha</taxon>
        <taxon>Chalcidoidea</taxon>
        <taxon>Trichogrammatidae</taxon>
        <taxon>Trichogramma</taxon>
    </lineage>
</organism>
<comment type="subcellular location">
    <subcellularLocation>
        <location evidence="1">Chromosome</location>
        <location evidence="1">Centromere</location>
    </subcellularLocation>
</comment>
<feature type="coiled-coil region" evidence="9">
    <location>
        <begin position="240"/>
        <end position="371"/>
    </location>
</feature>
<evidence type="ECO:0000259" key="10">
    <source>
        <dbReference type="Pfam" id="PF03800"/>
    </source>
</evidence>
<dbReference type="AlphaFoldDB" id="A0ABD2X4M0"/>
<evidence type="ECO:0000256" key="9">
    <source>
        <dbReference type="SAM" id="Coils"/>
    </source>
</evidence>
<evidence type="ECO:0000256" key="3">
    <source>
        <dbReference type="ARBA" id="ARBA00022454"/>
    </source>
</evidence>
<keyword evidence="7" id="KW-0131">Cell cycle</keyword>
<evidence type="ECO:0000256" key="2">
    <source>
        <dbReference type="ARBA" id="ARBA00005498"/>
    </source>
</evidence>
<name>A0ABD2X4M0_9HYME</name>
<keyword evidence="4" id="KW-0132">Cell division</keyword>
<keyword evidence="3" id="KW-0158">Chromosome</keyword>
<feature type="domain" description="Kinetochore protein Nuf2 N-terminal" evidence="10">
    <location>
        <begin position="3"/>
        <end position="130"/>
    </location>
</feature>
<gene>
    <name evidence="11" type="ORF">TKK_006965</name>
</gene>